<dbReference type="Pfam" id="PF13561">
    <property type="entry name" value="adh_short_C2"/>
    <property type="match status" value="1"/>
</dbReference>
<dbReference type="InterPro" id="IPR020904">
    <property type="entry name" value="Sc_DH/Rdtase_CS"/>
</dbReference>
<comment type="similarity">
    <text evidence="1">Belongs to the short-chain dehydrogenases/reductases (SDR) family.</text>
</comment>
<dbReference type="FunFam" id="3.40.50.720:FF:000084">
    <property type="entry name" value="Short-chain dehydrogenase reductase"/>
    <property type="match status" value="1"/>
</dbReference>
<sequence length="252" mass="26964">MLKSFSLEGKTAIVTGAGKGIGKAIAIAVAEAGANVMLVARTEADLIAVKQEINNGRTDYVAADITSREQIQQAVEKTVDRFGRIDVLVNNAGMNIRSSLIEATDSEWQKIMDTNAHSVFMFSQEAAKQMESGGSIINISSVGGERALKTGVVYAASKAAIIQMTKVMAMEWGPKNIRVNAIGPWYFKTPLTEKILADEDYLNSILAVTPMKRVGELPEVATPVVFLASDAASYITGQTLFVDGGMSIHGFS</sequence>
<evidence type="ECO:0000256" key="1">
    <source>
        <dbReference type="ARBA" id="ARBA00006484"/>
    </source>
</evidence>
<dbReference type="STRING" id="1499687.BN1080_01582"/>
<dbReference type="InterPro" id="IPR002347">
    <property type="entry name" value="SDR_fam"/>
</dbReference>
<evidence type="ECO:0000256" key="2">
    <source>
        <dbReference type="ARBA" id="ARBA00023002"/>
    </source>
</evidence>
<dbReference type="Proteomes" id="UP000043699">
    <property type="component" value="Unassembled WGS sequence"/>
</dbReference>
<dbReference type="OrthoDB" id="9803333at2"/>
<dbReference type="SUPFAM" id="SSF51735">
    <property type="entry name" value="NAD(P)-binding Rossmann-fold domains"/>
    <property type="match status" value="1"/>
</dbReference>
<protein>
    <submittedName>
        <fullName evidence="3">Gluconate 5-dehydrogenase</fullName>
    </submittedName>
</protein>
<accession>A0A098EJY4</accession>
<dbReference type="PRINTS" id="PR00081">
    <property type="entry name" value="GDHRDH"/>
</dbReference>
<dbReference type="GO" id="GO:0006633">
    <property type="term" value="P:fatty acid biosynthetic process"/>
    <property type="evidence" value="ECO:0007669"/>
    <property type="project" value="TreeGrafter"/>
</dbReference>
<proteinExistence type="inferred from homology"/>
<organism evidence="3 4">
    <name type="scientific">Planococcus massiliensis</name>
    <dbReference type="NCBI Taxonomy" id="1499687"/>
    <lineage>
        <taxon>Bacteria</taxon>
        <taxon>Bacillati</taxon>
        <taxon>Bacillota</taxon>
        <taxon>Bacilli</taxon>
        <taxon>Bacillales</taxon>
        <taxon>Caryophanaceae</taxon>
        <taxon>Planococcus</taxon>
    </lineage>
</organism>
<name>A0A098EJY4_9BACL</name>
<dbReference type="CDD" id="cd05233">
    <property type="entry name" value="SDR_c"/>
    <property type="match status" value="1"/>
</dbReference>
<dbReference type="GO" id="GO:0016616">
    <property type="term" value="F:oxidoreductase activity, acting on the CH-OH group of donors, NAD or NADP as acceptor"/>
    <property type="evidence" value="ECO:0007669"/>
    <property type="project" value="TreeGrafter"/>
</dbReference>
<dbReference type="PANTHER" id="PTHR42760:SF133">
    <property type="entry name" value="3-OXOACYL-[ACYL-CARRIER-PROTEIN] REDUCTASE"/>
    <property type="match status" value="1"/>
</dbReference>
<dbReference type="PANTHER" id="PTHR42760">
    <property type="entry name" value="SHORT-CHAIN DEHYDROGENASES/REDUCTASES FAMILY MEMBER"/>
    <property type="match status" value="1"/>
</dbReference>
<gene>
    <name evidence="3" type="primary">gno_2</name>
    <name evidence="3" type="ORF">BN1080_01582</name>
</gene>
<dbReference type="InterPro" id="IPR036291">
    <property type="entry name" value="NAD(P)-bd_dom_sf"/>
</dbReference>
<reference evidence="3 4" key="1">
    <citation type="submission" date="2014-09" db="EMBL/GenBank/DDBJ databases">
        <authorList>
            <person name="Urmite Genomes Urmite Genomes"/>
        </authorList>
    </citation>
    <scope>NUCLEOTIDE SEQUENCE [LARGE SCALE GENOMIC DNA]</scope>
    <source>
        <strain evidence="3 4">ES2</strain>
    </source>
</reference>
<keyword evidence="2" id="KW-0560">Oxidoreductase</keyword>
<evidence type="ECO:0000313" key="3">
    <source>
        <dbReference type="EMBL" id="CEG22649.1"/>
    </source>
</evidence>
<dbReference type="AlphaFoldDB" id="A0A098EJY4"/>
<dbReference type="GO" id="GO:0008206">
    <property type="term" value="P:bile acid metabolic process"/>
    <property type="evidence" value="ECO:0007669"/>
    <property type="project" value="UniProtKB-ARBA"/>
</dbReference>
<dbReference type="Gene3D" id="3.40.50.720">
    <property type="entry name" value="NAD(P)-binding Rossmann-like Domain"/>
    <property type="match status" value="1"/>
</dbReference>
<dbReference type="EMBL" id="CCXS01000001">
    <property type="protein sequence ID" value="CEG22649.1"/>
    <property type="molecule type" value="Genomic_DNA"/>
</dbReference>
<keyword evidence="4" id="KW-1185">Reference proteome</keyword>
<dbReference type="PRINTS" id="PR00080">
    <property type="entry name" value="SDRFAMILY"/>
</dbReference>
<dbReference type="GO" id="GO:0048038">
    <property type="term" value="F:quinone binding"/>
    <property type="evidence" value="ECO:0007669"/>
    <property type="project" value="TreeGrafter"/>
</dbReference>
<dbReference type="PROSITE" id="PS00061">
    <property type="entry name" value="ADH_SHORT"/>
    <property type="match status" value="1"/>
</dbReference>
<dbReference type="RefSeq" id="WP_052651441.1">
    <property type="nucleotide sequence ID" value="NZ_CCXS01000001.1"/>
</dbReference>
<dbReference type="NCBIfam" id="NF005559">
    <property type="entry name" value="PRK07231.1"/>
    <property type="match status" value="1"/>
</dbReference>
<evidence type="ECO:0000313" key="4">
    <source>
        <dbReference type="Proteomes" id="UP000043699"/>
    </source>
</evidence>